<keyword evidence="2" id="KW-1185">Reference proteome</keyword>
<dbReference type="Proteomes" id="UP001151760">
    <property type="component" value="Unassembled WGS sequence"/>
</dbReference>
<name>A0ABQ5EN92_9ASTR</name>
<protein>
    <submittedName>
        <fullName evidence="1">Uncharacterized protein</fullName>
    </submittedName>
</protein>
<organism evidence="1 2">
    <name type="scientific">Tanacetum coccineum</name>
    <dbReference type="NCBI Taxonomy" id="301880"/>
    <lineage>
        <taxon>Eukaryota</taxon>
        <taxon>Viridiplantae</taxon>
        <taxon>Streptophyta</taxon>
        <taxon>Embryophyta</taxon>
        <taxon>Tracheophyta</taxon>
        <taxon>Spermatophyta</taxon>
        <taxon>Magnoliopsida</taxon>
        <taxon>eudicotyledons</taxon>
        <taxon>Gunneridae</taxon>
        <taxon>Pentapetalae</taxon>
        <taxon>asterids</taxon>
        <taxon>campanulids</taxon>
        <taxon>Asterales</taxon>
        <taxon>Asteraceae</taxon>
        <taxon>Asteroideae</taxon>
        <taxon>Anthemideae</taxon>
        <taxon>Anthemidinae</taxon>
        <taxon>Tanacetum</taxon>
    </lineage>
</organism>
<proteinExistence type="predicted"/>
<reference evidence="1" key="2">
    <citation type="submission" date="2022-01" db="EMBL/GenBank/DDBJ databases">
        <authorList>
            <person name="Yamashiro T."/>
            <person name="Shiraishi A."/>
            <person name="Satake H."/>
            <person name="Nakayama K."/>
        </authorList>
    </citation>
    <scope>NUCLEOTIDE SEQUENCE</scope>
</reference>
<evidence type="ECO:0000313" key="1">
    <source>
        <dbReference type="EMBL" id="GJT52376.1"/>
    </source>
</evidence>
<reference evidence="1" key="1">
    <citation type="journal article" date="2022" name="Int. J. Mol. Sci.">
        <title>Draft Genome of Tanacetum Coccineum: Genomic Comparison of Closely Related Tanacetum-Family Plants.</title>
        <authorList>
            <person name="Yamashiro T."/>
            <person name="Shiraishi A."/>
            <person name="Nakayama K."/>
            <person name="Satake H."/>
        </authorList>
    </citation>
    <scope>NUCLEOTIDE SEQUENCE</scope>
</reference>
<comment type="caution">
    <text evidence="1">The sequence shown here is derived from an EMBL/GenBank/DDBJ whole genome shotgun (WGS) entry which is preliminary data.</text>
</comment>
<accession>A0ABQ5EN92</accession>
<dbReference type="EMBL" id="BQNB010016490">
    <property type="protein sequence ID" value="GJT52376.1"/>
    <property type="molecule type" value="Genomic_DNA"/>
</dbReference>
<evidence type="ECO:0000313" key="2">
    <source>
        <dbReference type="Proteomes" id="UP001151760"/>
    </source>
</evidence>
<sequence length="244" mass="26341">MVLYEQSNAPFRCYHTTQRTQSGDAAAVMATAAGGEREDDDDMMMMMMVVLGSGGGDGGGVMKWRVVRLWKSVPTLSGGGKVAALVLEGVNQKVRDNRIEGCKERGMIRLPGEAEAAGCANGYRIKQGETRDILKNIVAIAVDAGEVDGGVGLEAEGDIVGKVLKNRVNVDVRETTFIKVNCPRAKVKYRIAVRSNTRTLLNVKCPDQTSDPGKVGIVSPDRSIHNTYALLIKAIVRFMISVED</sequence>
<gene>
    <name evidence="1" type="ORF">Tco_0978533</name>
</gene>